<feature type="transmembrane region" description="Helical" evidence="1">
    <location>
        <begin position="325"/>
        <end position="350"/>
    </location>
</feature>
<organism evidence="2 3">
    <name type="scientific">Sphingobium olei</name>
    <dbReference type="NCBI Taxonomy" id="420955"/>
    <lineage>
        <taxon>Bacteria</taxon>
        <taxon>Pseudomonadati</taxon>
        <taxon>Pseudomonadota</taxon>
        <taxon>Alphaproteobacteria</taxon>
        <taxon>Sphingomonadales</taxon>
        <taxon>Sphingomonadaceae</taxon>
        <taxon>Sphingobium</taxon>
    </lineage>
</organism>
<gene>
    <name evidence="2" type="ORF">ACFQ24_19590</name>
</gene>
<sequence length="429" mass="47219">MARLFNILFLLATVSLFLLGAHLLDIAGWRYSDDSGPLLTRIHPATYIIILTTIVGTAAFPRRVIQTVSSLPFILFAVATLILFARAVVIMLTGITGGEVTAVITNFMTPALYYVCARCVSADDLRRWEIPLRGFFIINSLMALSERLVGHRFIPSFLDKTTDNRAAALVAHPLNGSLLTGLLLVYLVTARRGESKISNRLPEIALHAAAMFAFGGRAALVFTPTIMILSALIGGRKEGEANVTWSQRMMPLSIVLIGICLIFLPIDFVDSTLDRFSNDGNSAQTRNAAVDILFSVPTNDLLFGMNFYDRMAMAKFYNTPAGLELAWAALTITYGLLCVLPMMIALPWLFYSMTRQMDRSALYMVLLFLVVTAGSLAFGVKSMVVVQCVAMVQILGQRKLLRRKASLFDELGISVRPPRSEKLFGSLSE</sequence>
<keyword evidence="1" id="KW-0472">Membrane</keyword>
<feature type="transmembrane region" description="Helical" evidence="1">
    <location>
        <begin position="73"/>
        <end position="95"/>
    </location>
</feature>
<feature type="transmembrane region" description="Helical" evidence="1">
    <location>
        <begin position="362"/>
        <end position="395"/>
    </location>
</feature>
<dbReference type="InterPro" id="IPR048041">
    <property type="entry name" value="VpsF-like"/>
</dbReference>
<feature type="transmembrane region" description="Helical" evidence="1">
    <location>
        <begin position="209"/>
        <end position="233"/>
    </location>
</feature>
<dbReference type="RefSeq" id="WP_380914294.1">
    <property type="nucleotide sequence ID" value="NZ_JBHTLS010000134.1"/>
</dbReference>
<keyword evidence="3" id="KW-1185">Reference proteome</keyword>
<dbReference type="Proteomes" id="UP001597203">
    <property type="component" value="Unassembled WGS sequence"/>
</dbReference>
<comment type="caution">
    <text evidence="2">The sequence shown here is derived from an EMBL/GenBank/DDBJ whole genome shotgun (WGS) entry which is preliminary data.</text>
</comment>
<accession>A0ABW3P7W6</accession>
<protein>
    <submittedName>
        <fullName evidence="2">VpsF family polysaccharide biosynthesis protein</fullName>
    </submittedName>
</protein>
<evidence type="ECO:0000313" key="2">
    <source>
        <dbReference type="EMBL" id="MFD1107073.1"/>
    </source>
</evidence>
<feature type="transmembrane region" description="Helical" evidence="1">
    <location>
        <begin position="42"/>
        <end position="61"/>
    </location>
</feature>
<proteinExistence type="predicted"/>
<feature type="transmembrane region" description="Helical" evidence="1">
    <location>
        <begin position="166"/>
        <end position="188"/>
    </location>
</feature>
<reference evidence="3" key="1">
    <citation type="journal article" date="2019" name="Int. J. Syst. Evol. Microbiol.">
        <title>The Global Catalogue of Microorganisms (GCM) 10K type strain sequencing project: providing services to taxonomists for standard genome sequencing and annotation.</title>
        <authorList>
            <consortium name="The Broad Institute Genomics Platform"/>
            <consortium name="The Broad Institute Genome Sequencing Center for Infectious Disease"/>
            <person name="Wu L."/>
            <person name="Ma J."/>
        </authorList>
    </citation>
    <scope>NUCLEOTIDE SEQUENCE [LARGE SCALE GENOMIC DNA]</scope>
    <source>
        <strain evidence="3">CCUG 54329</strain>
    </source>
</reference>
<keyword evidence="1" id="KW-0812">Transmembrane</keyword>
<name>A0ABW3P7W6_9SPHN</name>
<keyword evidence="1" id="KW-1133">Transmembrane helix</keyword>
<dbReference type="NCBIfam" id="NF038256">
    <property type="entry name" value="exopoly_VpsF"/>
    <property type="match status" value="1"/>
</dbReference>
<dbReference type="EMBL" id="JBHTLS010000134">
    <property type="protein sequence ID" value="MFD1107073.1"/>
    <property type="molecule type" value="Genomic_DNA"/>
</dbReference>
<feature type="transmembrane region" description="Helical" evidence="1">
    <location>
        <begin position="101"/>
        <end position="120"/>
    </location>
</feature>
<evidence type="ECO:0000313" key="3">
    <source>
        <dbReference type="Proteomes" id="UP001597203"/>
    </source>
</evidence>
<feature type="transmembrane region" description="Helical" evidence="1">
    <location>
        <begin position="245"/>
        <end position="266"/>
    </location>
</feature>
<evidence type="ECO:0000256" key="1">
    <source>
        <dbReference type="SAM" id="Phobius"/>
    </source>
</evidence>